<evidence type="ECO:0000256" key="2">
    <source>
        <dbReference type="ARBA" id="ARBA00010350"/>
    </source>
</evidence>
<evidence type="ECO:0000256" key="6">
    <source>
        <dbReference type="RuleBase" id="RU004379"/>
    </source>
</evidence>
<feature type="transmembrane region" description="Helical" evidence="6">
    <location>
        <begin position="166"/>
        <end position="186"/>
    </location>
</feature>
<evidence type="ECO:0000256" key="4">
    <source>
        <dbReference type="ARBA" id="ARBA00022989"/>
    </source>
</evidence>
<dbReference type="EMBL" id="CP046391">
    <property type="protein sequence ID" value="QJC27141.1"/>
    <property type="molecule type" value="Genomic_DNA"/>
</dbReference>
<dbReference type="CDD" id="cd10432">
    <property type="entry name" value="BI-1-like_bacterial"/>
    <property type="match status" value="1"/>
</dbReference>
<accession>A0A858PX36</accession>
<dbReference type="AlphaFoldDB" id="A0A858PX36"/>
<gene>
    <name evidence="7" type="primary">ybhL</name>
    <name evidence="7" type="ORF">ANPL_00060</name>
</gene>
<evidence type="ECO:0000313" key="7">
    <source>
        <dbReference type="EMBL" id="QJC27141.1"/>
    </source>
</evidence>
<evidence type="ECO:0000256" key="5">
    <source>
        <dbReference type="ARBA" id="ARBA00023136"/>
    </source>
</evidence>
<feature type="transmembrane region" description="Helical" evidence="6">
    <location>
        <begin position="207"/>
        <end position="228"/>
    </location>
</feature>
<dbReference type="KEGG" id="aplt:ANPL_00060"/>
<sequence>MDDSYSAQYQSAYYSAGLRSYLIRVYNYMALALGTTGAVALMASLSSGLMNLIYGTPLHWVVSLAPIVMVFIMSSRVQSMSPSTMMMVFFGFSAVMGLSLSYIFLVYTAHSIARVFFISSAMFGAMALYGNTTKRDLSKYGSFLTMGVIGLIIASVVNLFLRSGPLYFAVSLVGVLVFTALTAVNAQEIKDMYYRFNDGNEGTVSKMAIMGATSLYFAYINIFIHMLHLMGDRR</sequence>
<name>A0A858PX36_9RICK</name>
<evidence type="ECO:0000313" key="8">
    <source>
        <dbReference type="Proteomes" id="UP000500930"/>
    </source>
</evidence>
<evidence type="ECO:0000256" key="1">
    <source>
        <dbReference type="ARBA" id="ARBA00004141"/>
    </source>
</evidence>
<feature type="transmembrane region" description="Helical" evidence="6">
    <location>
        <begin position="52"/>
        <end position="73"/>
    </location>
</feature>
<proteinExistence type="inferred from homology"/>
<dbReference type="PANTHER" id="PTHR23291">
    <property type="entry name" value="BAX INHIBITOR-RELATED"/>
    <property type="match status" value="1"/>
</dbReference>
<keyword evidence="8" id="KW-1185">Reference proteome</keyword>
<organism evidence="7 8">
    <name type="scientific">Anaplasma platys</name>
    <dbReference type="NCBI Taxonomy" id="949"/>
    <lineage>
        <taxon>Bacteria</taxon>
        <taxon>Pseudomonadati</taxon>
        <taxon>Pseudomonadota</taxon>
        <taxon>Alphaproteobacteria</taxon>
        <taxon>Rickettsiales</taxon>
        <taxon>Anaplasmataceae</taxon>
        <taxon>Anaplasma</taxon>
    </lineage>
</organism>
<dbReference type="Proteomes" id="UP000500930">
    <property type="component" value="Chromosome"/>
</dbReference>
<dbReference type="Pfam" id="PF01027">
    <property type="entry name" value="Bax1-I"/>
    <property type="match status" value="1"/>
</dbReference>
<comment type="subcellular location">
    <subcellularLocation>
        <location evidence="1">Membrane</location>
        <topology evidence="1">Multi-pass membrane protein</topology>
    </subcellularLocation>
</comment>
<feature type="transmembrane region" description="Helical" evidence="6">
    <location>
        <begin position="85"/>
        <end position="105"/>
    </location>
</feature>
<feature type="transmembrane region" description="Helical" evidence="6">
    <location>
        <begin position="141"/>
        <end position="160"/>
    </location>
</feature>
<feature type="transmembrane region" description="Helical" evidence="6">
    <location>
        <begin position="25"/>
        <end position="46"/>
    </location>
</feature>
<dbReference type="PANTHER" id="PTHR23291:SF50">
    <property type="entry name" value="PROTEIN LIFEGUARD 4"/>
    <property type="match status" value="1"/>
</dbReference>
<keyword evidence="3 6" id="KW-0812">Transmembrane</keyword>
<evidence type="ECO:0000256" key="3">
    <source>
        <dbReference type="ARBA" id="ARBA00022692"/>
    </source>
</evidence>
<reference evidence="7 8" key="1">
    <citation type="journal article" date="2020" name="Pathogens">
        <title>First Whole Genome Sequence of Anaplasma platys, an Obligate Intracellular Rickettsial Pathogen of Dogs.</title>
        <authorList>
            <person name="Llanes A."/>
            <person name="Rajeev S."/>
        </authorList>
    </citation>
    <scope>NUCLEOTIDE SEQUENCE [LARGE SCALE GENOMIC DNA]</scope>
    <source>
        <strain evidence="7 8">S3</strain>
    </source>
</reference>
<keyword evidence="5 6" id="KW-0472">Membrane</keyword>
<feature type="transmembrane region" description="Helical" evidence="6">
    <location>
        <begin position="111"/>
        <end position="129"/>
    </location>
</feature>
<protein>
    <submittedName>
        <fullName evidence="7">Inner membrane protein YbhL</fullName>
    </submittedName>
</protein>
<dbReference type="RefSeq" id="WP_169192804.1">
    <property type="nucleotide sequence ID" value="NZ_CP046391.1"/>
</dbReference>
<keyword evidence="4 6" id="KW-1133">Transmembrane helix</keyword>
<comment type="similarity">
    <text evidence="2 6">Belongs to the BI1 family.</text>
</comment>
<dbReference type="InterPro" id="IPR006214">
    <property type="entry name" value="Bax_inhibitor_1-related"/>
</dbReference>
<dbReference type="GO" id="GO:0005886">
    <property type="term" value="C:plasma membrane"/>
    <property type="evidence" value="ECO:0007669"/>
    <property type="project" value="TreeGrafter"/>
</dbReference>